<organism evidence="5 6">
    <name type="scientific">Hyphomicrobium denitrificans (strain ATCC 51888 / DSM 1869 / NCIMB 11706 / TK 0415)</name>
    <dbReference type="NCBI Taxonomy" id="582899"/>
    <lineage>
        <taxon>Bacteria</taxon>
        <taxon>Pseudomonadati</taxon>
        <taxon>Pseudomonadota</taxon>
        <taxon>Alphaproteobacteria</taxon>
        <taxon>Hyphomicrobiales</taxon>
        <taxon>Hyphomicrobiaceae</taxon>
        <taxon>Hyphomicrobium</taxon>
    </lineage>
</organism>
<dbReference type="NCBIfam" id="NF002270">
    <property type="entry name" value="PRK01202.1"/>
    <property type="match status" value="1"/>
</dbReference>
<dbReference type="PANTHER" id="PTHR11715:SF3">
    <property type="entry name" value="GLYCINE CLEAVAGE SYSTEM H PROTEIN-RELATED"/>
    <property type="match status" value="1"/>
</dbReference>
<dbReference type="Gene3D" id="2.40.50.100">
    <property type="match status" value="1"/>
</dbReference>
<dbReference type="PROSITE" id="PS50968">
    <property type="entry name" value="BIOTINYL_LIPOYL"/>
    <property type="match status" value="1"/>
</dbReference>
<dbReference type="STRING" id="582899.Hden_1299"/>
<dbReference type="CDD" id="cd06848">
    <property type="entry name" value="GCS_H"/>
    <property type="match status" value="1"/>
</dbReference>
<protein>
    <submittedName>
        <fullName evidence="5">Glycine cleavage system H protein</fullName>
    </submittedName>
</protein>
<feature type="domain" description="Lipoyl-binding" evidence="4">
    <location>
        <begin position="26"/>
        <end position="108"/>
    </location>
</feature>
<dbReference type="InterPro" id="IPR002930">
    <property type="entry name" value="GCV_H"/>
</dbReference>
<dbReference type="Pfam" id="PF01597">
    <property type="entry name" value="GCV_H"/>
    <property type="match status" value="1"/>
</dbReference>
<evidence type="ECO:0000256" key="1">
    <source>
        <dbReference type="ARBA" id="ARBA00001938"/>
    </source>
</evidence>
<dbReference type="EMBL" id="CP002083">
    <property type="protein sequence ID" value="ADJ23111.1"/>
    <property type="molecule type" value="Genomic_DNA"/>
</dbReference>
<dbReference type="InterPro" id="IPR000089">
    <property type="entry name" value="Biotin_lipoyl"/>
</dbReference>
<dbReference type="InterPro" id="IPR003016">
    <property type="entry name" value="2-oxoA_DH_lipoyl-BS"/>
</dbReference>
<evidence type="ECO:0000256" key="3">
    <source>
        <dbReference type="ARBA" id="ARBA00022823"/>
    </source>
</evidence>
<dbReference type="Proteomes" id="UP000002033">
    <property type="component" value="Chromosome"/>
</dbReference>
<keyword evidence="6" id="KW-1185">Reference proteome</keyword>
<evidence type="ECO:0000259" key="4">
    <source>
        <dbReference type="PROSITE" id="PS50968"/>
    </source>
</evidence>
<evidence type="ECO:0000313" key="6">
    <source>
        <dbReference type="Proteomes" id="UP000002033"/>
    </source>
</evidence>
<dbReference type="PANTHER" id="PTHR11715">
    <property type="entry name" value="GLYCINE CLEAVAGE SYSTEM H PROTEIN"/>
    <property type="match status" value="1"/>
</dbReference>
<dbReference type="InterPro" id="IPR033753">
    <property type="entry name" value="GCV_H/Fam206"/>
</dbReference>
<dbReference type="GO" id="GO:0005829">
    <property type="term" value="C:cytosol"/>
    <property type="evidence" value="ECO:0007669"/>
    <property type="project" value="TreeGrafter"/>
</dbReference>
<proteinExistence type="inferred from homology"/>
<gene>
    <name evidence="5" type="ordered locus">Hden_1299</name>
</gene>
<dbReference type="InterPro" id="IPR011053">
    <property type="entry name" value="Single_hybrid_motif"/>
</dbReference>
<dbReference type="GO" id="GO:0005960">
    <property type="term" value="C:glycine cleavage complex"/>
    <property type="evidence" value="ECO:0007669"/>
    <property type="project" value="InterPro"/>
</dbReference>
<dbReference type="PROSITE" id="PS00189">
    <property type="entry name" value="LIPOYL"/>
    <property type="match status" value="1"/>
</dbReference>
<evidence type="ECO:0000256" key="2">
    <source>
        <dbReference type="ARBA" id="ARBA00009249"/>
    </source>
</evidence>
<keyword evidence="3" id="KW-0450">Lipoyl</keyword>
<dbReference type="KEGG" id="hdn:Hden_1299"/>
<dbReference type="GO" id="GO:0009249">
    <property type="term" value="P:protein lipoylation"/>
    <property type="evidence" value="ECO:0007669"/>
    <property type="project" value="TreeGrafter"/>
</dbReference>
<evidence type="ECO:0000313" key="5">
    <source>
        <dbReference type="EMBL" id="ADJ23111.1"/>
    </source>
</evidence>
<dbReference type="OrthoDB" id="9796712at2"/>
<dbReference type="HOGENOM" id="CLU_097408_2_0_5"/>
<comment type="similarity">
    <text evidence="2">Belongs to the GcvH family.</text>
</comment>
<dbReference type="eggNOG" id="COG0509">
    <property type="taxonomic scope" value="Bacteria"/>
</dbReference>
<comment type="cofactor">
    <cofactor evidence="1">
        <name>(R)-lipoate</name>
        <dbReference type="ChEBI" id="CHEBI:83088"/>
    </cofactor>
</comment>
<reference evidence="6" key="1">
    <citation type="journal article" date="2011" name="J. Bacteriol.">
        <title>Genome sequences of eight morphologically diverse alphaproteobacteria.</title>
        <authorList>
            <consortium name="US DOE Joint Genome Institute"/>
            <person name="Brown P.J."/>
            <person name="Kysela D.T."/>
            <person name="Buechlein A."/>
            <person name="Hemmerich C."/>
            <person name="Brun Y.V."/>
        </authorList>
    </citation>
    <scope>NUCLEOTIDE SEQUENCE [LARGE SCALE GENOMIC DNA]</scope>
    <source>
        <strain evidence="6">ATCC 51888 / DSM 1869 / NCIB 11706 / TK 0415</strain>
    </source>
</reference>
<dbReference type="AlphaFoldDB" id="D8JWJ8"/>
<sequence length="133" mass="14339">MPSSLSDEMGFHPCHLWVRRCSEPGEAHVGLSDFAQKQLGKIMYVDLPQAGTSIEADIPFGTVESFKVVSELLAPVSGVVLDVNGSLKGQANLLNDDCYGAGWLVRIRVDENANLSSLLTADAYMQMLGAKAR</sequence>
<dbReference type="SUPFAM" id="SSF51230">
    <property type="entry name" value="Single hybrid motif"/>
    <property type="match status" value="1"/>
</dbReference>
<name>D8JWJ8_HYPDA</name>
<accession>D8JWJ8</accession>
<dbReference type="GO" id="GO:0019464">
    <property type="term" value="P:glycine decarboxylation via glycine cleavage system"/>
    <property type="evidence" value="ECO:0007669"/>
    <property type="project" value="InterPro"/>
</dbReference>
<dbReference type="RefSeq" id="WP_013215326.1">
    <property type="nucleotide sequence ID" value="NC_014313.1"/>
</dbReference>